<dbReference type="Proteomes" id="UP001515480">
    <property type="component" value="Unassembled WGS sequence"/>
</dbReference>
<proteinExistence type="inferred from homology"/>
<keyword evidence="3" id="KW-0132">Cell division</keyword>
<comment type="caution">
    <text evidence="10">The sequence shown here is derived from an EMBL/GenBank/DDBJ whole genome shotgun (WGS) entry which is preliminary data.</text>
</comment>
<evidence type="ECO:0000313" key="10">
    <source>
        <dbReference type="EMBL" id="KAL1515420.1"/>
    </source>
</evidence>
<sequence>MANERLSPRGVALSHLIDMFCSYRPEPGDTFPLESRQQLAIILVQQVHGNGGSDVIEPTCAATLECVSSLPRSFVAAFYKRLHETTEPDDLWTLMSSLSDAMETPSLGEAAETPMEAENGPMHLERTSVLGIYVRRLLLYFRRSTFEAICTLTSHFQQWVRAPAAPAADTPPWAHSLPLKQVEAGVSRLVHLVEGGSSVALSELRARVAQLQLHAPQIPQVHYLQMLLHMHERSFDQALEQFHRYFDSIRASTTSGVMSSSLPLPGIGARPEQGRPLTQWAGLNLARLHLSFGHRQQAVIALQEAMRSAQQHEDNACLAYALLLLAQAYEGSGADAWGELIPPGEEGASTEANGAQRQQSLLRRCLARAHELHLPELASLASEALALRSIGVAAVSSTIEPHTVSATPDPKLKVGRAPPLPPAALKLPGALPTLAAQQPPPLHVWEALRCGAEGYGACTQLVRACAWEHFGHALLVSLHASLQLRFHKPSVVCAPPSADGKSRASSLSLGRGWLRPCAADRVLAAAKLALLQEAQHGERAALESLLTLRPWCTWGPQRAIWLQHTAEVLLRGALTRGEVQRAGDLLALYTNLLTATDGATDAAWMPTLELLLQKGSLVQALLQAEEYSKLPATGRGAGSSNPAAICLLMQAKAHALGGSPLKALPPVLSAIALCEEHSLHSLHAAAVLLLVSVELELDAARALALLQRVRAHVLQNGSAYDISQLQLLSAKCRLAALPPYSASHAPQLQQLRAHILPALEDALKGFVKLRCHAEAAQALYYRARLYHTVGREEDKQRDAHMYVRAQHEATQSAARLSGRLVDFAEEGVLEEHIAQLQQLDAAAAAMYPGL</sequence>
<dbReference type="PANTHER" id="PTHR12830:SF9">
    <property type="entry name" value="ANAPHASE-PROMOTING COMPLEX SUBUNIT 5"/>
    <property type="match status" value="1"/>
</dbReference>
<keyword evidence="4" id="KW-0498">Mitosis</keyword>
<dbReference type="GO" id="GO:0070979">
    <property type="term" value="P:protein K11-linked ubiquitination"/>
    <property type="evidence" value="ECO:0007669"/>
    <property type="project" value="TreeGrafter"/>
</dbReference>
<evidence type="ECO:0000313" key="11">
    <source>
        <dbReference type="Proteomes" id="UP001515480"/>
    </source>
</evidence>
<evidence type="ECO:0000256" key="2">
    <source>
        <dbReference type="ARBA" id="ARBA00016066"/>
    </source>
</evidence>
<dbReference type="InterPro" id="IPR037679">
    <property type="entry name" value="Apc5"/>
</dbReference>
<dbReference type="GO" id="GO:0005680">
    <property type="term" value="C:anaphase-promoting complex"/>
    <property type="evidence" value="ECO:0007669"/>
    <property type="project" value="InterPro"/>
</dbReference>
<keyword evidence="6" id="KW-0131">Cell cycle</keyword>
<accession>A0AB34J9G1</accession>
<feature type="domain" description="Anaphase-promoting complex subunit 5" evidence="9">
    <location>
        <begin position="222"/>
        <end position="326"/>
    </location>
</feature>
<dbReference type="SUPFAM" id="SSF48452">
    <property type="entry name" value="TPR-like"/>
    <property type="match status" value="1"/>
</dbReference>
<reference evidence="10 11" key="1">
    <citation type="journal article" date="2024" name="Science">
        <title>Giant polyketide synthase enzymes in the biosynthesis of giant marine polyether toxins.</title>
        <authorList>
            <person name="Fallon T.R."/>
            <person name="Shende V.V."/>
            <person name="Wierzbicki I.H."/>
            <person name="Pendleton A.L."/>
            <person name="Watervoot N.F."/>
            <person name="Auber R.P."/>
            <person name="Gonzalez D.J."/>
            <person name="Wisecaver J.H."/>
            <person name="Moore B.S."/>
        </authorList>
    </citation>
    <scope>NUCLEOTIDE SEQUENCE [LARGE SCALE GENOMIC DNA]</scope>
    <source>
        <strain evidence="10 11">12B1</strain>
    </source>
</reference>
<gene>
    <name evidence="10" type="ORF">AB1Y20_002046</name>
</gene>
<dbReference type="Pfam" id="PF12862">
    <property type="entry name" value="ANAPC5"/>
    <property type="match status" value="1"/>
</dbReference>
<dbReference type="EMBL" id="JBGBPQ010000011">
    <property type="protein sequence ID" value="KAL1515420.1"/>
    <property type="molecule type" value="Genomic_DNA"/>
</dbReference>
<evidence type="ECO:0000256" key="4">
    <source>
        <dbReference type="ARBA" id="ARBA00022776"/>
    </source>
</evidence>
<keyword evidence="5" id="KW-0833">Ubl conjugation pathway</keyword>
<dbReference type="GO" id="GO:0045842">
    <property type="term" value="P:positive regulation of mitotic metaphase/anaphase transition"/>
    <property type="evidence" value="ECO:0007669"/>
    <property type="project" value="TreeGrafter"/>
</dbReference>
<comment type="similarity">
    <text evidence="1">Belongs to the APC5 family.</text>
</comment>
<dbReference type="GO" id="GO:0031145">
    <property type="term" value="P:anaphase-promoting complex-dependent catabolic process"/>
    <property type="evidence" value="ECO:0007669"/>
    <property type="project" value="TreeGrafter"/>
</dbReference>
<name>A0AB34J9G1_PRYPA</name>
<organism evidence="10 11">
    <name type="scientific">Prymnesium parvum</name>
    <name type="common">Toxic golden alga</name>
    <dbReference type="NCBI Taxonomy" id="97485"/>
    <lineage>
        <taxon>Eukaryota</taxon>
        <taxon>Haptista</taxon>
        <taxon>Haptophyta</taxon>
        <taxon>Prymnesiophyceae</taxon>
        <taxon>Prymnesiales</taxon>
        <taxon>Prymnesiaceae</taxon>
        <taxon>Prymnesium</taxon>
    </lineage>
</organism>
<dbReference type="GO" id="GO:0051301">
    <property type="term" value="P:cell division"/>
    <property type="evidence" value="ECO:0007669"/>
    <property type="project" value="UniProtKB-KW"/>
</dbReference>
<evidence type="ECO:0000256" key="8">
    <source>
        <dbReference type="ARBA" id="ARBA00045696"/>
    </source>
</evidence>
<evidence type="ECO:0000256" key="5">
    <source>
        <dbReference type="ARBA" id="ARBA00022786"/>
    </source>
</evidence>
<comment type="function">
    <text evidence="8">Component of the anaphase promoting complex/cyclosome (APC/C), a cell cycle-regulated E3 ubiquitin ligase that controls progression through mitosis and the G1 phase of the cell cycle. The APC/C complex acts by mediating ubiquitination and subsequent degradation of target proteins: it mainly mediates the formation of 'Lys-11'-linked polyubiquitin chains and, to a lower extent, the formation of 'Lys-48'- and 'Lys-63'-linked polyubiquitin chains. The APC/C complex catalyzes assembly of branched 'Lys-11'-/'Lys-48'-linked branched ubiquitin chains on target proteins.</text>
</comment>
<evidence type="ECO:0000256" key="7">
    <source>
        <dbReference type="ARBA" id="ARBA00031069"/>
    </source>
</evidence>
<evidence type="ECO:0000259" key="9">
    <source>
        <dbReference type="Pfam" id="PF12862"/>
    </source>
</evidence>
<dbReference type="InterPro" id="IPR026000">
    <property type="entry name" value="Apc5_dom"/>
</dbReference>
<dbReference type="AlphaFoldDB" id="A0AB34J9G1"/>
<protein>
    <recommendedName>
        <fullName evidence="2">Anaphase-promoting complex subunit 5</fullName>
    </recommendedName>
    <alternativeName>
        <fullName evidence="7">Cyclosome subunit 5</fullName>
    </alternativeName>
</protein>
<evidence type="ECO:0000256" key="3">
    <source>
        <dbReference type="ARBA" id="ARBA00022618"/>
    </source>
</evidence>
<evidence type="ECO:0000256" key="6">
    <source>
        <dbReference type="ARBA" id="ARBA00023306"/>
    </source>
</evidence>
<evidence type="ECO:0000256" key="1">
    <source>
        <dbReference type="ARBA" id="ARBA00007450"/>
    </source>
</evidence>
<dbReference type="InterPro" id="IPR011990">
    <property type="entry name" value="TPR-like_helical_dom_sf"/>
</dbReference>
<keyword evidence="11" id="KW-1185">Reference proteome</keyword>
<dbReference type="PANTHER" id="PTHR12830">
    <property type="entry name" value="ANAPHASE-PROMOTING COMPLEX SUBUNIT 5"/>
    <property type="match status" value="1"/>
</dbReference>